<dbReference type="NCBIfam" id="NF004886">
    <property type="entry name" value="PRK06247.1"/>
    <property type="match status" value="1"/>
</dbReference>
<evidence type="ECO:0000313" key="20">
    <source>
        <dbReference type="Proteomes" id="UP000280346"/>
    </source>
</evidence>
<organism evidence="19 20">
    <name type="scientific">Azospirillum doebereinerae</name>
    <dbReference type="NCBI Taxonomy" id="92933"/>
    <lineage>
        <taxon>Bacteria</taxon>
        <taxon>Pseudomonadati</taxon>
        <taxon>Pseudomonadota</taxon>
        <taxon>Alphaproteobacteria</taxon>
        <taxon>Rhodospirillales</taxon>
        <taxon>Azospirillaceae</taxon>
        <taxon>Azospirillum</taxon>
    </lineage>
</organism>
<dbReference type="NCBIfam" id="NF004978">
    <property type="entry name" value="PRK06354.1"/>
    <property type="match status" value="1"/>
</dbReference>
<evidence type="ECO:0000256" key="11">
    <source>
        <dbReference type="ARBA" id="ARBA00022840"/>
    </source>
</evidence>
<dbReference type="Pfam" id="PF00224">
    <property type="entry name" value="PK"/>
    <property type="match status" value="1"/>
</dbReference>
<dbReference type="PRINTS" id="PR01050">
    <property type="entry name" value="PYRUVTKNASE"/>
</dbReference>
<dbReference type="GO" id="GO:0004743">
    <property type="term" value="F:pyruvate kinase activity"/>
    <property type="evidence" value="ECO:0007669"/>
    <property type="project" value="UniProtKB-UniRule"/>
</dbReference>
<comment type="cofactor">
    <cofactor evidence="1">
        <name>Mg(2+)</name>
        <dbReference type="ChEBI" id="CHEBI:18420"/>
    </cofactor>
</comment>
<evidence type="ECO:0000256" key="9">
    <source>
        <dbReference type="ARBA" id="ARBA00022741"/>
    </source>
</evidence>
<dbReference type="EMBL" id="RZIJ01000034">
    <property type="protein sequence ID" value="RUQ63294.1"/>
    <property type="molecule type" value="Genomic_DNA"/>
</dbReference>
<dbReference type="PANTHER" id="PTHR11817">
    <property type="entry name" value="PYRUVATE KINASE"/>
    <property type="match status" value="1"/>
</dbReference>
<comment type="similarity">
    <text evidence="4 16">Belongs to the pyruvate kinase family.</text>
</comment>
<evidence type="ECO:0000256" key="15">
    <source>
        <dbReference type="NCBIfam" id="TIGR01064"/>
    </source>
</evidence>
<dbReference type="GO" id="GO:0005524">
    <property type="term" value="F:ATP binding"/>
    <property type="evidence" value="ECO:0007669"/>
    <property type="project" value="UniProtKB-KW"/>
</dbReference>
<proteinExistence type="inferred from homology"/>
<evidence type="ECO:0000256" key="3">
    <source>
        <dbReference type="ARBA" id="ARBA00004997"/>
    </source>
</evidence>
<keyword evidence="13 16" id="KW-0324">Glycolysis</keyword>
<evidence type="ECO:0000256" key="14">
    <source>
        <dbReference type="ARBA" id="ARBA00023317"/>
    </source>
</evidence>
<keyword evidence="11" id="KW-0067">ATP-binding</keyword>
<keyword evidence="10 16" id="KW-0418">Kinase</keyword>
<dbReference type="NCBIfam" id="TIGR01064">
    <property type="entry name" value="pyruv_kin"/>
    <property type="match status" value="1"/>
</dbReference>
<dbReference type="GO" id="GO:0030955">
    <property type="term" value="F:potassium ion binding"/>
    <property type="evidence" value="ECO:0007669"/>
    <property type="project" value="UniProtKB-UniRule"/>
</dbReference>
<evidence type="ECO:0000256" key="12">
    <source>
        <dbReference type="ARBA" id="ARBA00022842"/>
    </source>
</evidence>
<dbReference type="InterPro" id="IPR015793">
    <property type="entry name" value="Pyrv_Knase_brl"/>
</dbReference>
<keyword evidence="8" id="KW-0479">Metal-binding</keyword>
<dbReference type="SUPFAM" id="SSF51621">
    <property type="entry name" value="Phosphoenolpyruvate/pyruvate domain"/>
    <property type="match status" value="1"/>
</dbReference>
<evidence type="ECO:0000256" key="6">
    <source>
        <dbReference type="ARBA" id="ARBA00018587"/>
    </source>
</evidence>
<evidence type="ECO:0000259" key="17">
    <source>
        <dbReference type="Pfam" id="PF00224"/>
    </source>
</evidence>
<dbReference type="InterPro" id="IPR036918">
    <property type="entry name" value="Pyrv_Knase_C_sf"/>
</dbReference>
<dbReference type="GO" id="GO:0016301">
    <property type="term" value="F:kinase activity"/>
    <property type="evidence" value="ECO:0007669"/>
    <property type="project" value="UniProtKB-KW"/>
</dbReference>
<evidence type="ECO:0000256" key="8">
    <source>
        <dbReference type="ARBA" id="ARBA00022723"/>
    </source>
</evidence>
<evidence type="ECO:0000313" key="19">
    <source>
        <dbReference type="EMBL" id="RUQ63294.1"/>
    </source>
</evidence>
<dbReference type="GO" id="GO:0000287">
    <property type="term" value="F:magnesium ion binding"/>
    <property type="evidence" value="ECO:0007669"/>
    <property type="project" value="UniProtKB-UniRule"/>
</dbReference>
<dbReference type="InterPro" id="IPR001697">
    <property type="entry name" value="Pyr_Knase"/>
</dbReference>
<evidence type="ECO:0000256" key="7">
    <source>
        <dbReference type="ARBA" id="ARBA00022679"/>
    </source>
</evidence>
<comment type="caution">
    <text evidence="19">The sequence shown here is derived from an EMBL/GenBank/DDBJ whole genome shotgun (WGS) entry which is preliminary data.</text>
</comment>
<dbReference type="InterPro" id="IPR011037">
    <property type="entry name" value="Pyrv_Knase-like_insert_dom_sf"/>
</dbReference>
<evidence type="ECO:0000256" key="1">
    <source>
        <dbReference type="ARBA" id="ARBA00001946"/>
    </source>
</evidence>
<dbReference type="FunFam" id="2.40.33.10:FF:000001">
    <property type="entry name" value="Pyruvate kinase"/>
    <property type="match status" value="1"/>
</dbReference>
<evidence type="ECO:0000259" key="18">
    <source>
        <dbReference type="Pfam" id="PF02887"/>
    </source>
</evidence>
<comment type="catalytic activity">
    <reaction evidence="16">
        <text>pyruvate + ATP = phosphoenolpyruvate + ADP + H(+)</text>
        <dbReference type="Rhea" id="RHEA:18157"/>
        <dbReference type="ChEBI" id="CHEBI:15361"/>
        <dbReference type="ChEBI" id="CHEBI:15378"/>
        <dbReference type="ChEBI" id="CHEBI:30616"/>
        <dbReference type="ChEBI" id="CHEBI:58702"/>
        <dbReference type="ChEBI" id="CHEBI:456216"/>
        <dbReference type="EC" id="2.7.1.40"/>
    </reaction>
</comment>
<evidence type="ECO:0000256" key="2">
    <source>
        <dbReference type="ARBA" id="ARBA00001958"/>
    </source>
</evidence>
<keyword evidence="9" id="KW-0547">Nucleotide-binding</keyword>
<keyword evidence="12 16" id="KW-0460">Magnesium</keyword>
<dbReference type="Pfam" id="PF02887">
    <property type="entry name" value="PK_C"/>
    <property type="match status" value="1"/>
</dbReference>
<dbReference type="Gene3D" id="2.40.33.10">
    <property type="entry name" value="PK beta-barrel domain-like"/>
    <property type="match status" value="1"/>
</dbReference>
<evidence type="ECO:0000256" key="5">
    <source>
        <dbReference type="ARBA" id="ARBA00012142"/>
    </source>
</evidence>
<gene>
    <name evidence="19" type="primary">pyk</name>
    <name evidence="19" type="ORF">EJ913_27915</name>
</gene>
<accession>A0A3S1CDG9</accession>
<dbReference type="SUPFAM" id="SSF50800">
    <property type="entry name" value="PK beta-barrel domain-like"/>
    <property type="match status" value="1"/>
</dbReference>
<comment type="pathway">
    <text evidence="3 16">Carbohydrate degradation; glycolysis; pyruvate from D-glyceraldehyde 3-phosphate: step 5/5.</text>
</comment>
<dbReference type="OrthoDB" id="9812123at2"/>
<dbReference type="InterPro" id="IPR015806">
    <property type="entry name" value="Pyrv_Knase_insert_dom_sf"/>
</dbReference>
<dbReference type="SUPFAM" id="SSF52935">
    <property type="entry name" value="PK C-terminal domain-like"/>
    <property type="match status" value="1"/>
</dbReference>
<feature type="domain" description="Pyruvate kinase barrel" evidence="17">
    <location>
        <begin position="5"/>
        <end position="322"/>
    </location>
</feature>
<evidence type="ECO:0000256" key="13">
    <source>
        <dbReference type="ARBA" id="ARBA00023152"/>
    </source>
</evidence>
<protein>
    <recommendedName>
        <fullName evidence="6 15">Pyruvate kinase</fullName>
        <ecNumber evidence="5 15">2.7.1.40</ecNumber>
    </recommendedName>
</protein>
<dbReference type="AlphaFoldDB" id="A0A3S1CDG9"/>
<feature type="domain" description="Pyruvate kinase C-terminal" evidence="18">
    <location>
        <begin position="355"/>
        <end position="468"/>
    </location>
</feature>
<dbReference type="UniPathway" id="UPA00109">
    <property type="reaction ID" value="UER00188"/>
</dbReference>
<dbReference type="Gene3D" id="3.20.20.60">
    <property type="entry name" value="Phosphoenolpyruvate-binding domains"/>
    <property type="match status" value="1"/>
</dbReference>
<evidence type="ECO:0000256" key="10">
    <source>
        <dbReference type="ARBA" id="ARBA00022777"/>
    </source>
</evidence>
<sequence>MPLHRSTKIVATLGPASSTEAQIVALAQAGVNVFRLNASHGTQPEHALRYARIRAAEDRLGRPIGVLLDLQGPKLRVGTFAYGPVDLGIGDSFRLDLDRRPGDRKRVALPHPEVFASLEPGHDLLLNDGRIRLRVLACGADFAETEVIAGGTLSDRKGVNVPGTALALTALSEKDRSDLAFGLELGVDWIGLSFVQRPEDIEEARALIGDRAHVMTKIEKPAALPTLDRIIELSDAVMVARGDLGVELPPEDVPGLQKRIIRLSRAMGKPVIVATQMLESMIAEPTPTRAEASDVANAVYDGADAVMLSAESASGRYPVEAVAMMNRIVHKVERDPLYRRIMDAEHPHPEATAPDALTAAARQIAETISAAGIVTFTTTGSTTLRAARERPTVPILGLSARRETARRLSLAWGVHAVWTDDVQNFSEMVGRAASAATAAGIGRTGQPLVVTAGVPFGTPGMTNSLRVVTIDAEDEPPAAPAGAARQTETV</sequence>
<dbReference type="InterPro" id="IPR040442">
    <property type="entry name" value="Pyrv_kinase-like_dom_sf"/>
</dbReference>
<dbReference type="NCBIfam" id="NF004491">
    <property type="entry name" value="PRK05826.1"/>
    <property type="match status" value="1"/>
</dbReference>
<dbReference type="InterPro" id="IPR015813">
    <property type="entry name" value="Pyrv/PenolPyrv_kinase-like_dom"/>
</dbReference>
<dbReference type="Gene3D" id="3.40.1380.20">
    <property type="entry name" value="Pyruvate kinase, C-terminal domain"/>
    <property type="match status" value="1"/>
</dbReference>
<evidence type="ECO:0000256" key="16">
    <source>
        <dbReference type="RuleBase" id="RU000504"/>
    </source>
</evidence>
<dbReference type="Proteomes" id="UP000280346">
    <property type="component" value="Unassembled WGS sequence"/>
</dbReference>
<keyword evidence="14 19" id="KW-0670">Pyruvate</keyword>
<name>A0A3S1CDG9_9PROT</name>
<comment type="cofactor">
    <cofactor evidence="2">
        <name>K(+)</name>
        <dbReference type="ChEBI" id="CHEBI:29103"/>
    </cofactor>
</comment>
<dbReference type="EC" id="2.7.1.40" evidence="5 15"/>
<reference evidence="19 20" key="1">
    <citation type="submission" date="2018-12" db="EMBL/GenBank/DDBJ databases">
        <authorList>
            <person name="Yang Y."/>
        </authorList>
    </citation>
    <scope>NUCLEOTIDE SEQUENCE [LARGE SCALE GENOMIC DNA]</scope>
    <source>
        <strain evidence="19 20">GSF71</strain>
    </source>
</reference>
<dbReference type="FunFam" id="3.20.20.60:FF:000025">
    <property type="entry name" value="Pyruvate kinase"/>
    <property type="match status" value="1"/>
</dbReference>
<evidence type="ECO:0000256" key="4">
    <source>
        <dbReference type="ARBA" id="ARBA00008663"/>
    </source>
</evidence>
<dbReference type="RefSeq" id="WP_127004135.1">
    <property type="nucleotide sequence ID" value="NZ_CP173191.1"/>
</dbReference>
<keyword evidence="20" id="KW-1185">Reference proteome</keyword>
<keyword evidence="7 16" id="KW-0808">Transferase</keyword>
<dbReference type="InterPro" id="IPR015795">
    <property type="entry name" value="Pyrv_Knase_C"/>
</dbReference>